<dbReference type="EMBL" id="CP000807">
    <property type="protein sequence ID" value="ACB54410.1"/>
    <property type="molecule type" value="Genomic_DNA"/>
</dbReference>
<dbReference type="HOGENOM" id="CLU_176865_0_0_3"/>
<gene>
    <name evidence="1" type="ordered locus">cce_5064</name>
</gene>
<proteinExistence type="predicted"/>
<dbReference type="AlphaFoldDB" id="B1X2P9"/>
<evidence type="ECO:0000313" key="1">
    <source>
        <dbReference type="EMBL" id="ACB54410.1"/>
    </source>
</evidence>
<dbReference type="KEGG" id="cyt:cce_5064"/>
<keyword evidence="2" id="KW-1185">Reference proteome</keyword>
<evidence type="ECO:0008006" key="3">
    <source>
        <dbReference type="Google" id="ProtNLM"/>
    </source>
</evidence>
<dbReference type="RefSeq" id="WP_009546176.1">
    <property type="nucleotide sequence ID" value="NC_010547.1"/>
</dbReference>
<dbReference type="OrthoDB" id="495375at2"/>
<dbReference type="Proteomes" id="UP000001203">
    <property type="component" value="Chromosome linear"/>
</dbReference>
<protein>
    <recommendedName>
        <fullName evidence="3">Chromosome segregation ATPase-like protein</fullName>
    </recommendedName>
</protein>
<dbReference type="eggNOG" id="ENOG5033A9C">
    <property type="taxonomic scope" value="Bacteria"/>
</dbReference>
<organism evidence="1 2">
    <name type="scientific">Crocosphaera subtropica (strain ATCC 51142 / BH68)</name>
    <name type="common">Cyanothece sp. (strain ATCC 51142)</name>
    <dbReference type="NCBI Taxonomy" id="43989"/>
    <lineage>
        <taxon>Bacteria</taxon>
        <taxon>Bacillati</taxon>
        <taxon>Cyanobacteriota</taxon>
        <taxon>Cyanophyceae</taxon>
        <taxon>Oscillatoriophycideae</taxon>
        <taxon>Chroococcales</taxon>
        <taxon>Aphanothecaceae</taxon>
        <taxon>Crocosphaera</taxon>
        <taxon>Crocosphaera subtropica</taxon>
    </lineage>
</organism>
<sequence>MNWYLVSCRPNKRDLFLKQLDFEIDKNQLGDLFLEKISPSDAMYKDMVLLQISDLSSARIHLKKIEQFQKIEARALSERQVQQFLG</sequence>
<accession>B1X2P9</accession>
<reference evidence="1 2" key="1">
    <citation type="journal article" date="2008" name="Proc. Natl. Acad. Sci. U.S.A.">
        <title>The genome of Cyanothece 51142, a unicellular diazotrophic cyanobacterium important in the marine nitrogen cycle.</title>
        <authorList>
            <person name="Welsh E.A."/>
            <person name="Liberton M."/>
            <person name="Stoeckel J."/>
            <person name="Loh T."/>
            <person name="Elvitigala T."/>
            <person name="Wang C."/>
            <person name="Wollam A."/>
            <person name="Fulton R.S."/>
            <person name="Clifton S.W."/>
            <person name="Jacobs J.M."/>
            <person name="Aurora R."/>
            <person name="Ghosh B.K."/>
            <person name="Sherman L.A."/>
            <person name="Smith R.D."/>
            <person name="Wilson R.K."/>
            <person name="Pakrasi H.B."/>
        </authorList>
    </citation>
    <scope>NUCLEOTIDE SEQUENCE [LARGE SCALE GENOMIC DNA]</scope>
    <source>
        <strain evidence="2">ATCC 51142 / BH68</strain>
    </source>
</reference>
<evidence type="ECO:0000313" key="2">
    <source>
        <dbReference type="Proteomes" id="UP000001203"/>
    </source>
</evidence>
<dbReference type="STRING" id="43989.cce_5064"/>
<name>B1X2P9_CROS5</name>